<gene>
    <name evidence="2" type="ORF">BG011_002543</name>
</gene>
<feature type="non-terminal residue" evidence="2">
    <location>
        <position position="1"/>
    </location>
</feature>
<proteinExistence type="predicted"/>
<feature type="region of interest" description="Disordered" evidence="1">
    <location>
        <begin position="129"/>
        <end position="148"/>
    </location>
</feature>
<organism evidence="2 3">
    <name type="scientific">Mortierella polycephala</name>
    <dbReference type="NCBI Taxonomy" id="41804"/>
    <lineage>
        <taxon>Eukaryota</taxon>
        <taxon>Fungi</taxon>
        <taxon>Fungi incertae sedis</taxon>
        <taxon>Mucoromycota</taxon>
        <taxon>Mortierellomycotina</taxon>
        <taxon>Mortierellomycetes</taxon>
        <taxon>Mortierellales</taxon>
        <taxon>Mortierellaceae</taxon>
        <taxon>Mortierella</taxon>
    </lineage>
</organism>
<dbReference type="OrthoDB" id="2400963at2759"/>
<sequence>YPSGPDLVFCMEVADVVIPVFIQVKLCIKLEGGKLMGAIDSVSSKAVQNHLKEKMLKTLCPKEGSLKDVYISMVISYPAEALEKLIDRREHKAIPGLKQVRMVIDSSNIHHLFTTEHVELLELLKGRKRDPEESGGGNVLKKVRRRRK</sequence>
<evidence type="ECO:0000313" key="2">
    <source>
        <dbReference type="EMBL" id="KAG0246116.1"/>
    </source>
</evidence>
<keyword evidence="3" id="KW-1185">Reference proteome</keyword>
<accession>A0A9P6TUW2</accession>
<protein>
    <submittedName>
        <fullName evidence="2">Uncharacterized protein</fullName>
    </submittedName>
</protein>
<dbReference type="EMBL" id="JAAAJA010001824">
    <property type="protein sequence ID" value="KAG0246116.1"/>
    <property type="molecule type" value="Genomic_DNA"/>
</dbReference>
<name>A0A9P6TUW2_9FUNG</name>
<dbReference type="Proteomes" id="UP000726737">
    <property type="component" value="Unassembled WGS sequence"/>
</dbReference>
<dbReference type="AlphaFoldDB" id="A0A9P6TUW2"/>
<reference evidence="2" key="1">
    <citation type="journal article" date="2020" name="Fungal Divers.">
        <title>Resolving the Mortierellaceae phylogeny through synthesis of multi-gene phylogenetics and phylogenomics.</title>
        <authorList>
            <person name="Vandepol N."/>
            <person name="Liber J."/>
            <person name="Desiro A."/>
            <person name="Na H."/>
            <person name="Kennedy M."/>
            <person name="Barry K."/>
            <person name="Grigoriev I.V."/>
            <person name="Miller A.N."/>
            <person name="O'Donnell K."/>
            <person name="Stajich J.E."/>
            <person name="Bonito G."/>
        </authorList>
    </citation>
    <scope>NUCLEOTIDE SEQUENCE</scope>
    <source>
        <strain evidence="2">KOD948</strain>
    </source>
</reference>
<evidence type="ECO:0000313" key="3">
    <source>
        <dbReference type="Proteomes" id="UP000726737"/>
    </source>
</evidence>
<comment type="caution">
    <text evidence="2">The sequence shown here is derived from an EMBL/GenBank/DDBJ whole genome shotgun (WGS) entry which is preliminary data.</text>
</comment>
<evidence type="ECO:0000256" key="1">
    <source>
        <dbReference type="SAM" id="MobiDB-lite"/>
    </source>
</evidence>